<dbReference type="AlphaFoldDB" id="A0A0E9N926"/>
<protein>
    <submittedName>
        <fullName evidence="2">Uncharacterized protein</fullName>
    </submittedName>
</protein>
<feature type="region of interest" description="Disordered" evidence="1">
    <location>
        <begin position="16"/>
        <end position="55"/>
    </location>
</feature>
<proteinExistence type="predicted"/>
<reference evidence="2 3" key="3">
    <citation type="journal article" date="2015" name="Genome Announc.">
        <title>Draft Genome Sequence of the Archiascomycetous Yeast Saitoella complicata.</title>
        <authorList>
            <person name="Yamauchi K."/>
            <person name="Kondo S."/>
            <person name="Hamamoto M."/>
            <person name="Takahashi Y."/>
            <person name="Ogura Y."/>
            <person name="Hayashi T."/>
            <person name="Nishida H."/>
        </authorList>
    </citation>
    <scope>NUCLEOTIDE SEQUENCE [LARGE SCALE GENOMIC DNA]</scope>
    <source>
        <strain evidence="2 3">NRRL Y-17804</strain>
    </source>
</reference>
<dbReference type="EMBL" id="BACD03000003">
    <property type="protein sequence ID" value="GAO46313.1"/>
    <property type="molecule type" value="Genomic_DNA"/>
</dbReference>
<dbReference type="Gene3D" id="3.80.10.10">
    <property type="entry name" value="Ribonuclease Inhibitor"/>
    <property type="match status" value="1"/>
</dbReference>
<dbReference type="STRING" id="698492.A0A0E9N926"/>
<gene>
    <name evidence="2" type="ORF">G7K_0545-t1</name>
</gene>
<sequence>MGNIIEMFTENRRSVMSNTPIKPGVSVASSSSSPVPAKGKQRRRERKAPLRSKAQQSDDFTASLILPDKAVFSLTSQSLSINAYLSHLPSEFFPRFSALRILHLNGCGLKRLPPQIRELVELCYLDLTHNWLNMLPCQLHEMWTLEALKVDYHRMMRLDGPACLRITPENVKDGGLTNGAGPPRLTELASRSILRHIRPTDLEPSTFGELDIPPHLQPTQFPPEICAGCNTVIARVHPHHHRLQTRRIELKRRQFAVAPLLYTFCGALCMGRWETAYEKNEKIWK</sequence>
<accession>A0A0E9N926</accession>
<evidence type="ECO:0000313" key="2">
    <source>
        <dbReference type="EMBL" id="GAO46313.1"/>
    </source>
</evidence>
<name>A0A0E9N926_SAICN</name>
<keyword evidence="3" id="KW-1185">Reference proteome</keyword>
<evidence type="ECO:0000256" key="1">
    <source>
        <dbReference type="SAM" id="MobiDB-lite"/>
    </source>
</evidence>
<reference evidence="2 3" key="2">
    <citation type="journal article" date="2014" name="J. Gen. Appl. Microbiol.">
        <title>The early diverging ascomycetous budding yeast Saitoella complicata has three histone deacetylases belonging to the Clr6, Hos2, and Rpd3 lineages.</title>
        <authorList>
            <person name="Nishida H."/>
            <person name="Matsumoto T."/>
            <person name="Kondo S."/>
            <person name="Hamamoto M."/>
            <person name="Yoshikawa H."/>
        </authorList>
    </citation>
    <scope>NUCLEOTIDE SEQUENCE [LARGE SCALE GENOMIC DNA]</scope>
    <source>
        <strain evidence="2 3">NRRL Y-17804</strain>
    </source>
</reference>
<dbReference type="SUPFAM" id="SSF52058">
    <property type="entry name" value="L domain-like"/>
    <property type="match status" value="1"/>
</dbReference>
<organism evidence="2 3">
    <name type="scientific">Saitoella complicata (strain BCRC 22490 / CBS 7301 / JCM 7358 / NBRC 10748 / NRRL Y-17804)</name>
    <dbReference type="NCBI Taxonomy" id="698492"/>
    <lineage>
        <taxon>Eukaryota</taxon>
        <taxon>Fungi</taxon>
        <taxon>Dikarya</taxon>
        <taxon>Ascomycota</taxon>
        <taxon>Taphrinomycotina</taxon>
        <taxon>Taphrinomycotina incertae sedis</taxon>
        <taxon>Saitoella</taxon>
    </lineage>
</organism>
<reference evidence="2 3" key="1">
    <citation type="journal article" date="2011" name="J. Gen. Appl. Microbiol.">
        <title>Draft genome sequencing of the enigmatic yeast Saitoella complicata.</title>
        <authorList>
            <person name="Nishida H."/>
            <person name="Hamamoto M."/>
            <person name="Sugiyama J."/>
        </authorList>
    </citation>
    <scope>NUCLEOTIDE SEQUENCE [LARGE SCALE GENOMIC DNA]</scope>
    <source>
        <strain evidence="2 3">NRRL Y-17804</strain>
    </source>
</reference>
<dbReference type="InterPro" id="IPR032675">
    <property type="entry name" value="LRR_dom_sf"/>
</dbReference>
<comment type="caution">
    <text evidence="2">The sequence shown here is derived from an EMBL/GenBank/DDBJ whole genome shotgun (WGS) entry which is preliminary data.</text>
</comment>
<dbReference type="Proteomes" id="UP000033140">
    <property type="component" value="Unassembled WGS sequence"/>
</dbReference>
<feature type="compositionally biased region" description="Low complexity" evidence="1">
    <location>
        <begin position="22"/>
        <end position="38"/>
    </location>
</feature>
<evidence type="ECO:0000313" key="3">
    <source>
        <dbReference type="Proteomes" id="UP000033140"/>
    </source>
</evidence>
<feature type="compositionally biased region" description="Basic residues" evidence="1">
    <location>
        <begin position="39"/>
        <end position="50"/>
    </location>
</feature>